<dbReference type="PANTHER" id="PTHR43031">
    <property type="entry name" value="FAD-DEPENDENT OXIDOREDUCTASE"/>
    <property type="match status" value="1"/>
</dbReference>
<organism evidence="2 3">
    <name type="scientific">Candidatus Kurthia intestinigallinarum</name>
    <dbReference type="NCBI Taxonomy" id="1562256"/>
    <lineage>
        <taxon>Bacteria</taxon>
        <taxon>Bacillati</taxon>
        <taxon>Bacillota</taxon>
        <taxon>Bacilli</taxon>
        <taxon>Bacillales</taxon>
        <taxon>Caryophanaceae</taxon>
        <taxon>Kurthia</taxon>
    </lineage>
</organism>
<dbReference type="OrthoDB" id="9800872at2"/>
<keyword evidence="3" id="KW-1185">Reference proteome</keyword>
<keyword evidence="2" id="KW-0808">Transferase</keyword>
<accession>A0A433RQ55</accession>
<proteinExistence type="predicted"/>
<reference evidence="2 3" key="1">
    <citation type="submission" date="2014-11" db="EMBL/GenBank/DDBJ databases">
        <title>Genome sequence and analysis of novel Kurthia sp.</title>
        <authorList>
            <person name="Lawson J.N."/>
            <person name="Gonzalez J.E."/>
            <person name="Rinauldi L."/>
            <person name="Xuan Z."/>
            <person name="Firman A."/>
            <person name="Shaddox L."/>
            <person name="Trudeau A."/>
            <person name="Shah S."/>
            <person name="Reiman D."/>
        </authorList>
    </citation>
    <scope>NUCLEOTIDE SEQUENCE [LARGE SCALE GENOMIC DNA]</scope>
    <source>
        <strain evidence="2 3">3B1D</strain>
    </source>
</reference>
<comment type="caution">
    <text evidence="2">The sequence shown here is derived from an EMBL/GenBank/DDBJ whole genome shotgun (WGS) entry which is preliminary data.</text>
</comment>
<dbReference type="RefSeq" id="WP_126991884.1">
    <property type="nucleotide sequence ID" value="NZ_JTFC01000042.1"/>
</dbReference>
<protein>
    <submittedName>
        <fullName evidence="2">Sulfurtransferase</fullName>
    </submittedName>
</protein>
<dbReference type="PROSITE" id="PS50206">
    <property type="entry name" value="RHODANESE_3"/>
    <property type="match status" value="1"/>
</dbReference>
<evidence type="ECO:0000259" key="1">
    <source>
        <dbReference type="PROSITE" id="PS50206"/>
    </source>
</evidence>
<dbReference type="Proteomes" id="UP000288623">
    <property type="component" value="Unassembled WGS sequence"/>
</dbReference>
<dbReference type="InterPro" id="IPR001763">
    <property type="entry name" value="Rhodanese-like_dom"/>
</dbReference>
<dbReference type="CDD" id="cd00158">
    <property type="entry name" value="RHOD"/>
    <property type="match status" value="1"/>
</dbReference>
<dbReference type="AlphaFoldDB" id="A0A433RQ55"/>
<evidence type="ECO:0000313" key="2">
    <source>
        <dbReference type="EMBL" id="RUS52543.1"/>
    </source>
</evidence>
<evidence type="ECO:0000313" key="3">
    <source>
        <dbReference type="Proteomes" id="UP000288623"/>
    </source>
</evidence>
<name>A0A433RQ55_9BACL</name>
<dbReference type="EMBL" id="JTFC01000042">
    <property type="protein sequence ID" value="RUS52543.1"/>
    <property type="molecule type" value="Genomic_DNA"/>
</dbReference>
<gene>
    <name evidence="2" type="ORF">QI30_17460</name>
</gene>
<dbReference type="Gene3D" id="3.40.250.10">
    <property type="entry name" value="Rhodanese-like domain"/>
    <property type="match status" value="1"/>
</dbReference>
<dbReference type="PANTHER" id="PTHR43031:SF17">
    <property type="entry name" value="SULFURTRANSFERASE YTWF-RELATED"/>
    <property type="match status" value="1"/>
</dbReference>
<dbReference type="Pfam" id="PF00581">
    <property type="entry name" value="Rhodanese"/>
    <property type="match status" value="1"/>
</dbReference>
<dbReference type="InterPro" id="IPR050229">
    <property type="entry name" value="GlpE_sulfurtransferase"/>
</dbReference>
<dbReference type="SUPFAM" id="SSF52821">
    <property type="entry name" value="Rhodanese/Cell cycle control phosphatase"/>
    <property type="match status" value="1"/>
</dbReference>
<dbReference type="InterPro" id="IPR036873">
    <property type="entry name" value="Rhodanese-like_dom_sf"/>
</dbReference>
<dbReference type="SMART" id="SM00450">
    <property type="entry name" value="RHOD"/>
    <property type="match status" value="1"/>
</dbReference>
<sequence>MFSFFSKIPSISTAQLKDCLNDKDKVFIDVRTKAEYKSNGLRQFKNMPLGSDYSKLPTNKEIVVICQSGMRSKAACKQMKKLGLNVTNVRGGMSAY</sequence>
<dbReference type="GO" id="GO:0016740">
    <property type="term" value="F:transferase activity"/>
    <property type="evidence" value="ECO:0007669"/>
    <property type="project" value="UniProtKB-KW"/>
</dbReference>
<feature type="domain" description="Rhodanese" evidence="1">
    <location>
        <begin position="21"/>
        <end position="96"/>
    </location>
</feature>